<evidence type="ECO:0000313" key="3">
    <source>
        <dbReference type="EMBL" id="RQW10054.1"/>
    </source>
</evidence>
<dbReference type="RefSeq" id="WP_124696634.1">
    <property type="nucleotide sequence ID" value="NZ_JBHUFE010000036.1"/>
</dbReference>
<organism evidence="3 4">
    <name type="scientific">Paenibacillus rhizophilus</name>
    <dbReference type="NCBI Taxonomy" id="1850366"/>
    <lineage>
        <taxon>Bacteria</taxon>
        <taxon>Bacillati</taxon>
        <taxon>Bacillota</taxon>
        <taxon>Bacilli</taxon>
        <taxon>Bacillales</taxon>
        <taxon>Paenibacillaceae</taxon>
        <taxon>Paenibacillus</taxon>
    </lineage>
</organism>
<dbReference type="Gene3D" id="3.40.50.2020">
    <property type="match status" value="1"/>
</dbReference>
<name>A0A3N9P4R8_9BACL</name>
<protein>
    <submittedName>
        <fullName evidence="3">ComF family protein</fullName>
    </submittedName>
</protein>
<accession>A0A3N9P4R8</accession>
<comment type="similarity">
    <text evidence="1">Belongs to the ComF/GntX family.</text>
</comment>
<dbReference type="InterPro" id="IPR029057">
    <property type="entry name" value="PRTase-like"/>
</dbReference>
<keyword evidence="4" id="KW-1185">Reference proteome</keyword>
<evidence type="ECO:0000256" key="1">
    <source>
        <dbReference type="ARBA" id="ARBA00008007"/>
    </source>
</evidence>
<dbReference type="OrthoDB" id="9779910at2"/>
<dbReference type="AlphaFoldDB" id="A0A3N9P4R8"/>
<feature type="region of interest" description="Disordered" evidence="2">
    <location>
        <begin position="125"/>
        <end position="147"/>
    </location>
</feature>
<gene>
    <name evidence="3" type="ORF">EH198_16605</name>
</gene>
<dbReference type="InterPro" id="IPR051910">
    <property type="entry name" value="ComF/GntX_DNA_util-trans"/>
</dbReference>
<evidence type="ECO:0000256" key="2">
    <source>
        <dbReference type="SAM" id="MobiDB-lite"/>
    </source>
</evidence>
<dbReference type="InterPro" id="IPR000836">
    <property type="entry name" value="PRTase_dom"/>
</dbReference>
<sequence>MKRGSWLHAVHSLLAPVQDHCLTCGREGRLSSQLPGICEHCAVAVPWILHPRCQKCGRHVGCPDCARGNDTSSLICNRSAVAYSSEMREWLGQYKYRGDERFVEVLGVMLDRAYRTLKAEMEAEAKSGREAERAPTAKSGNPATASKRHFGYRRGGWEDLLSWLHFPPVSSQRPRLPIRAARSGIARRWEADLLVPVPVSDVRLAERGFNQAERLAQFISARRDIPVMELLVRAHHTGKQSFKTRAERLADMKRAFVPNPVWAGGFAERLLFSHRSASGNTNQSPVSSQPLKIVIVDDIYTTGSTIRACADVLQKMVSSAGCQAEIYSLTWARS</sequence>
<dbReference type="CDD" id="cd06223">
    <property type="entry name" value="PRTases_typeI"/>
    <property type="match status" value="1"/>
</dbReference>
<comment type="caution">
    <text evidence="3">The sequence shown here is derived from an EMBL/GenBank/DDBJ whole genome shotgun (WGS) entry which is preliminary data.</text>
</comment>
<feature type="compositionally biased region" description="Basic and acidic residues" evidence="2">
    <location>
        <begin position="125"/>
        <end position="135"/>
    </location>
</feature>
<dbReference type="EMBL" id="RQPI01000010">
    <property type="protein sequence ID" value="RQW10054.1"/>
    <property type="molecule type" value="Genomic_DNA"/>
</dbReference>
<dbReference type="PANTHER" id="PTHR47505">
    <property type="entry name" value="DNA UTILIZATION PROTEIN YHGH"/>
    <property type="match status" value="1"/>
</dbReference>
<dbReference type="Proteomes" id="UP000282529">
    <property type="component" value="Unassembled WGS sequence"/>
</dbReference>
<evidence type="ECO:0000313" key="4">
    <source>
        <dbReference type="Proteomes" id="UP000282529"/>
    </source>
</evidence>
<dbReference type="PANTHER" id="PTHR47505:SF1">
    <property type="entry name" value="DNA UTILIZATION PROTEIN YHGH"/>
    <property type="match status" value="1"/>
</dbReference>
<dbReference type="SUPFAM" id="SSF53271">
    <property type="entry name" value="PRTase-like"/>
    <property type="match status" value="1"/>
</dbReference>
<reference evidence="3 4" key="1">
    <citation type="submission" date="2018-11" db="EMBL/GenBank/DDBJ databases">
        <title>Genome sequence of strain 7197.</title>
        <authorList>
            <person name="Gao J."/>
            <person name="Sun J."/>
        </authorList>
    </citation>
    <scope>NUCLEOTIDE SEQUENCE [LARGE SCALE GENOMIC DNA]</scope>
    <source>
        <strain evidence="3 4">7197</strain>
    </source>
</reference>
<proteinExistence type="inferred from homology"/>